<reference evidence="2" key="1">
    <citation type="submission" date="2016-11" db="UniProtKB">
        <authorList>
            <consortium name="WormBaseParasite"/>
        </authorList>
    </citation>
    <scope>IDENTIFICATION</scope>
</reference>
<evidence type="ECO:0000313" key="2">
    <source>
        <dbReference type="WBParaSite" id="L893_g1769.t1"/>
    </source>
</evidence>
<accession>A0A1I7YMS7</accession>
<dbReference type="WBParaSite" id="L893_g1769.t1">
    <property type="protein sequence ID" value="L893_g1769.t1"/>
    <property type="gene ID" value="L893_g1769"/>
</dbReference>
<keyword evidence="1" id="KW-1185">Reference proteome</keyword>
<dbReference type="Proteomes" id="UP000095287">
    <property type="component" value="Unplaced"/>
</dbReference>
<dbReference type="AlphaFoldDB" id="A0A1I7YMS7"/>
<proteinExistence type="predicted"/>
<name>A0A1I7YMS7_9BILA</name>
<protein>
    <submittedName>
        <fullName evidence="2">Uncharacterized protein</fullName>
    </submittedName>
</protein>
<organism evidence="1 2">
    <name type="scientific">Steinernema glaseri</name>
    <dbReference type="NCBI Taxonomy" id="37863"/>
    <lineage>
        <taxon>Eukaryota</taxon>
        <taxon>Metazoa</taxon>
        <taxon>Ecdysozoa</taxon>
        <taxon>Nematoda</taxon>
        <taxon>Chromadorea</taxon>
        <taxon>Rhabditida</taxon>
        <taxon>Tylenchina</taxon>
        <taxon>Panagrolaimomorpha</taxon>
        <taxon>Strongyloidoidea</taxon>
        <taxon>Steinernematidae</taxon>
        <taxon>Steinernema</taxon>
    </lineage>
</organism>
<evidence type="ECO:0000313" key="1">
    <source>
        <dbReference type="Proteomes" id="UP000095287"/>
    </source>
</evidence>
<sequence length="128" mass="13381">MLRAEELEDVHATSVVSPVTFHVTVQKAASKVATVAATLYATAVKRPATSLASVLTPRMGKSVSTAASTATSLENVPSLVTTVVAVITVRRLDTFAASVPKGTTDINGSLVLKDDEESDLTRCIIVQI</sequence>